<feature type="region of interest" description="Disordered" evidence="4">
    <location>
        <begin position="298"/>
        <end position="328"/>
    </location>
</feature>
<evidence type="ECO:0000313" key="7">
    <source>
        <dbReference type="EMBL" id="GGF56825.1"/>
    </source>
</evidence>
<comment type="caution">
    <text evidence="7">The sequence shown here is derived from an EMBL/GenBank/DDBJ whole genome shotgun (WGS) entry which is preliminary data.</text>
</comment>
<evidence type="ECO:0000259" key="5">
    <source>
        <dbReference type="Pfam" id="PF02678"/>
    </source>
</evidence>
<dbReference type="Gene3D" id="2.60.120.10">
    <property type="entry name" value="Jelly Rolls"/>
    <property type="match status" value="2"/>
</dbReference>
<evidence type="ECO:0000259" key="6">
    <source>
        <dbReference type="Pfam" id="PF05726"/>
    </source>
</evidence>
<reference evidence="7" key="1">
    <citation type="journal article" date="2014" name="Int. J. Syst. Evol. Microbiol.">
        <title>Complete genome sequence of Corynebacterium casei LMG S-19264T (=DSM 44701T), isolated from a smear-ripened cheese.</title>
        <authorList>
            <consortium name="US DOE Joint Genome Institute (JGI-PGF)"/>
            <person name="Walter F."/>
            <person name="Albersmeier A."/>
            <person name="Kalinowski J."/>
            <person name="Ruckert C."/>
        </authorList>
    </citation>
    <scope>NUCLEOTIDE SEQUENCE</scope>
    <source>
        <strain evidence="7">CGMCC 1.12160</strain>
    </source>
</reference>
<evidence type="ECO:0008006" key="9">
    <source>
        <dbReference type="Google" id="ProtNLM"/>
    </source>
</evidence>
<evidence type="ECO:0000313" key="8">
    <source>
        <dbReference type="Proteomes" id="UP000605670"/>
    </source>
</evidence>
<feature type="binding site" evidence="2">
    <location>
        <position position="123"/>
    </location>
    <ligand>
        <name>Fe cation</name>
        <dbReference type="ChEBI" id="CHEBI:24875"/>
    </ligand>
</feature>
<dbReference type="Proteomes" id="UP000605670">
    <property type="component" value="Unassembled WGS sequence"/>
</dbReference>
<protein>
    <recommendedName>
        <fullName evidence="9">Pirin</fullName>
    </recommendedName>
</protein>
<dbReference type="Pfam" id="PF02678">
    <property type="entry name" value="Pirin"/>
    <property type="match status" value="1"/>
</dbReference>
<feature type="binding site" evidence="2">
    <location>
        <position position="77"/>
    </location>
    <ligand>
        <name>Fe cation</name>
        <dbReference type="ChEBI" id="CHEBI:24875"/>
    </ligand>
</feature>
<evidence type="ECO:0000256" key="4">
    <source>
        <dbReference type="SAM" id="MobiDB-lite"/>
    </source>
</evidence>
<dbReference type="PANTHER" id="PTHR13903">
    <property type="entry name" value="PIRIN-RELATED"/>
    <property type="match status" value="1"/>
</dbReference>
<dbReference type="InterPro" id="IPR014710">
    <property type="entry name" value="RmlC-like_jellyroll"/>
</dbReference>
<dbReference type="InterPro" id="IPR012093">
    <property type="entry name" value="Pirin"/>
</dbReference>
<keyword evidence="2" id="KW-0408">Iron</keyword>
<comment type="cofactor">
    <cofactor evidence="2">
        <name>Fe cation</name>
        <dbReference type="ChEBI" id="CHEBI:24875"/>
    </cofactor>
    <text evidence="2">Binds 1 Fe cation per subunit.</text>
</comment>
<name>A0A917BU53_9MICO</name>
<dbReference type="PANTHER" id="PTHR13903:SF8">
    <property type="entry name" value="PIRIN"/>
    <property type="match status" value="1"/>
</dbReference>
<evidence type="ECO:0000256" key="1">
    <source>
        <dbReference type="ARBA" id="ARBA00008416"/>
    </source>
</evidence>
<dbReference type="RefSeq" id="WP_188431408.1">
    <property type="nucleotide sequence ID" value="NZ_BAABKH010000014.1"/>
</dbReference>
<keyword evidence="2" id="KW-0479">Metal-binding</keyword>
<reference evidence="7" key="2">
    <citation type="submission" date="2020-09" db="EMBL/GenBank/DDBJ databases">
        <authorList>
            <person name="Sun Q."/>
            <person name="Zhou Y."/>
        </authorList>
    </citation>
    <scope>NUCLEOTIDE SEQUENCE</scope>
    <source>
        <strain evidence="7">CGMCC 1.12160</strain>
    </source>
</reference>
<dbReference type="PIRSF" id="PIRSF006232">
    <property type="entry name" value="Pirin"/>
    <property type="match status" value="1"/>
</dbReference>
<dbReference type="InterPro" id="IPR011051">
    <property type="entry name" value="RmlC_Cupin_sf"/>
</dbReference>
<dbReference type="AlphaFoldDB" id="A0A917BU53"/>
<dbReference type="InterPro" id="IPR008778">
    <property type="entry name" value="Pirin_C_dom"/>
</dbReference>
<dbReference type="InterPro" id="IPR003829">
    <property type="entry name" value="Pirin_N_dom"/>
</dbReference>
<keyword evidence="8" id="KW-1185">Reference proteome</keyword>
<sequence>MSDLDITPDERVCGQDATHPGSSVIEPREVPLGGPRAMTVRRTLPARGRSMIGAWCFLDHYGPDDVAQTGGMVVPPHPHTALQTVSWLFSGEIEHRDSTGAHAMVVPGELNLMTAGHGVCHSEVSTARTTVLHGVQLWTALPADAVDVAPRFEHFVPEPVERDGARVSVFLGSLRLDDGTEVSSPVVTHTPLLGAEIRLEPGASLEIGLDRGFEHGVLLDRGALSVNGGCTLARSHLLHEAPGPASMLLTAGEAGADVILLGGPPFGEQIVMWWNFVGRSHEDIASAREQWQAELGHDPEGRFGAVDHPGGESLPAPAMPGLRLKPRA</sequence>
<dbReference type="CDD" id="cd02247">
    <property type="entry name" value="cupin_pirin_C"/>
    <property type="match status" value="1"/>
</dbReference>
<proteinExistence type="inferred from homology"/>
<organism evidence="7 8">
    <name type="scientific">Ornithinimicrobium tianjinense</name>
    <dbReference type="NCBI Taxonomy" id="1195761"/>
    <lineage>
        <taxon>Bacteria</taxon>
        <taxon>Bacillati</taxon>
        <taxon>Actinomycetota</taxon>
        <taxon>Actinomycetes</taxon>
        <taxon>Micrococcales</taxon>
        <taxon>Ornithinimicrobiaceae</taxon>
        <taxon>Ornithinimicrobium</taxon>
    </lineage>
</organism>
<dbReference type="Pfam" id="PF05726">
    <property type="entry name" value="Pirin_C"/>
    <property type="match status" value="1"/>
</dbReference>
<feature type="domain" description="Pirin N-terminal" evidence="5">
    <location>
        <begin position="40"/>
        <end position="138"/>
    </location>
</feature>
<evidence type="ECO:0000256" key="3">
    <source>
        <dbReference type="RuleBase" id="RU003457"/>
    </source>
</evidence>
<dbReference type="GO" id="GO:0046872">
    <property type="term" value="F:metal ion binding"/>
    <property type="evidence" value="ECO:0007669"/>
    <property type="project" value="UniProtKB-KW"/>
</dbReference>
<feature type="binding site" evidence="2">
    <location>
        <position position="121"/>
    </location>
    <ligand>
        <name>Fe cation</name>
        <dbReference type="ChEBI" id="CHEBI:24875"/>
    </ligand>
</feature>
<evidence type="ECO:0000256" key="2">
    <source>
        <dbReference type="PIRSR" id="PIRSR006232-1"/>
    </source>
</evidence>
<dbReference type="EMBL" id="BMEM01000004">
    <property type="protein sequence ID" value="GGF56825.1"/>
    <property type="molecule type" value="Genomic_DNA"/>
</dbReference>
<dbReference type="SUPFAM" id="SSF51182">
    <property type="entry name" value="RmlC-like cupins"/>
    <property type="match status" value="1"/>
</dbReference>
<feature type="region of interest" description="Disordered" evidence="4">
    <location>
        <begin position="1"/>
        <end position="25"/>
    </location>
</feature>
<feature type="domain" description="Pirin C-terminal" evidence="6">
    <location>
        <begin position="195"/>
        <end position="293"/>
    </location>
</feature>
<comment type="similarity">
    <text evidence="1 3">Belongs to the pirin family.</text>
</comment>
<accession>A0A917BU53</accession>
<feature type="binding site" evidence="2">
    <location>
        <position position="79"/>
    </location>
    <ligand>
        <name>Fe cation</name>
        <dbReference type="ChEBI" id="CHEBI:24875"/>
    </ligand>
</feature>
<gene>
    <name evidence="7" type="ORF">GCM10011366_25840</name>
</gene>